<protein>
    <submittedName>
        <fullName evidence="6">SLC39A1</fullName>
    </submittedName>
</protein>
<feature type="transmembrane region" description="Helical" evidence="5">
    <location>
        <begin position="245"/>
        <end position="267"/>
    </location>
</feature>
<feature type="transmembrane region" description="Helical" evidence="5">
    <location>
        <begin position="103"/>
        <end position="126"/>
    </location>
</feature>
<reference evidence="6 7" key="1">
    <citation type="submission" date="2022-01" db="EMBL/GenBank/DDBJ databases">
        <title>A chromosomal length assembly of Cordylochernes scorpioides.</title>
        <authorList>
            <person name="Zeh D."/>
            <person name="Zeh J."/>
        </authorList>
    </citation>
    <scope>NUCLEOTIDE SEQUENCE [LARGE SCALE GENOMIC DNA]</scope>
    <source>
        <strain evidence="6">IN4F17</strain>
        <tissue evidence="6">Whole Body</tissue>
    </source>
</reference>
<evidence type="ECO:0000256" key="3">
    <source>
        <dbReference type="ARBA" id="ARBA00022989"/>
    </source>
</evidence>
<organism evidence="6 7">
    <name type="scientific">Cordylochernes scorpioides</name>
    <dbReference type="NCBI Taxonomy" id="51811"/>
    <lineage>
        <taxon>Eukaryota</taxon>
        <taxon>Metazoa</taxon>
        <taxon>Ecdysozoa</taxon>
        <taxon>Arthropoda</taxon>
        <taxon>Chelicerata</taxon>
        <taxon>Arachnida</taxon>
        <taxon>Pseudoscorpiones</taxon>
        <taxon>Cheliferoidea</taxon>
        <taxon>Chernetidae</taxon>
        <taxon>Cordylochernes</taxon>
    </lineage>
</organism>
<dbReference type="EMBL" id="CP092871">
    <property type="protein sequence ID" value="UYV72566.1"/>
    <property type="molecule type" value="Genomic_DNA"/>
</dbReference>
<gene>
    <name evidence="6" type="ORF">LAZ67_9003752</name>
</gene>
<feature type="transmembrane region" description="Helical" evidence="5">
    <location>
        <begin position="214"/>
        <end position="238"/>
    </location>
</feature>
<dbReference type="PANTHER" id="PTHR11040">
    <property type="entry name" value="ZINC/IRON TRANSPORTER"/>
    <property type="match status" value="1"/>
</dbReference>
<evidence type="ECO:0000256" key="5">
    <source>
        <dbReference type="SAM" id="Phobius"/>
    </source>
</evidence>
<dbReference type="Pfam" id="PF02535">
    <property type="entry name" value="Zip"/>
    <property type="match status" value="1"/>
</dbReference>
<dbReference type="Proteomes" id="UP001235939">
    <property type="component" value="Chromosome 09"/>
</dbReference>
<keyword evidence="4 5" id="KW-0472">Membrane</keyword>
<evidence type="ECO:0000256" key="4">
    <source>
        <dbReference type="ARBA" id="ARBA00023136"/>
    </source>
</evidence>
<feature type="transmembrane region" description="Helical" evidence="5">
    <location>
        <begin position="6"/>
        <end position="29"/>
    </location>
</feature>
<comment type="subcellular location">
    <subcellularLocation>
        <location evidence="1">Membrane</location>
        <topology evidence="1">Multi-pass membrane protein</topology>
    </subcellularLocation>
</comment>
<evidence type="ECO:0000256" key="1">
    <source>
        <dbReference type="ARBA" id="ARBA00004141"/>
    </source>
</evidence>
<feature type="transmembrane region" description="Helical" evidence="5">
    <location>
        <begin position="185"/>
        <end position="208"/>
    </location>
</feature>
<dbReference type="PANTHER" id="PTHR11040:SF140">
    <property type="entry name" value="ZRT (ZRT), IRT- (IRT-) LIKE PROTEIN TRANSPORTER"/>
    <property type="match status" value="1"/>
</dbReference>
<evidence type="ECO:0000313" key="6">
    <source>
        <dbReference type="EMBL" id="UYV72566.1"/>
    </source>
</evidence>
<feature type="transmembrane region" description="Helical" evidence="5">
    <location>
        <begin position="279"/>
        <end position="300"/>
    </location>
</feature>
<accession>A0ABY6KUM5</accession>
<name>A0ABY6KUM5_9ARAC</name>
<feature type="transmembrane region" description="Helical" evidence="5">
    <location>
        <begin position="312"/>
        <end position="332"/>
    </location>
</feature>
<feature type="transmembrane region" description="Helical" evidence="5">
    <location>
        <begin position="50"/>
        <end position="68"/>
    </location>
</feature>
<keyword evidence="2 5" id="KW-0812">Transmembrane</keyword>
<keyword evidence="7" id="KW-1185">Reference proteome</keyword>
<proteinExistence type="predicted"/>
<evidence type="ECO:0000313" key="7">
    <source>
        <dbReference type="Proteomes" id="UP001235939"/>
    </source>
</evidence>
<evidence type="ECO:0000256" key="2">
    <source>
        <dbReference type="ARBA" id="ARBA00022692"/>
    </source>
</evidence>
<sequence>MELVPLKGLSLFLLFILTFFFCAFPLFLVKKFEAHLSANSKRIVDRVISFLNCFGGGVFLAACLLHLFPESVEEMEKVLSYNASANASDHHGHSHEDGEHKNFWPYLVMSLGFLLVLFVEQVTLSFKKDHDHDESRREMRSASVSVRAIATSISLSKEEAANLEISLEEKESNVGHSHLPQNGSVLGSIMLVLALSLHSIFEGMAIGFEESPGSVAHLLCAVLIHKCIIAFTLGLNLIQTSFRWTIVLLCNFIFSVMSPLGVAIAMVVTTVHDKEERYLVTPVLQALASGTFLYVTFFEILPHEINSNRDRILKQFFLNLGYAAMALLIYFFPA</sequence>
<keyword evidence="3 5" id="KW-1133">Transmembrane helix</keyword>
<dbReference type="InterPro" id="IPR003689">
    <property type="entry name" value="ZIP"/>
</dbReference>